<dbReference type="GO" id="GO:0005975">
    <property type="term" value="P:carbohydrate metabolic process"/>
    <property type="evidence" value="ECO:0007669"/>
    <property type="project" value="InterPro"/>
</dbReference>
<organism evidence="6 7">
    <name type="scientific">Folsomia candida</name>
    <name type="common">Springtail</name>
    <dbReference type="NCBI Taxonomy" id="158441"/>
    <lineage>
        <taxon>Eukaryota</taxon>
        <taxon>Metazoa</taxon>
        <taxon>Ecdysozoa</taxon>
        <taxon>Arthropoda</taxon>
        <taxon>Hexapoda</taxon>
        <taxon>Collembola</taxon>
        <taxon>Entomobryomorpha</taxon>
        <taxon>Isotomoidea</taxon>
        <taxon>Isotomidae</taxon>
        <taxon>Proisotominae</taxon>
        <taxon>Folsomia</taxon>
    </lineage>
</organism>
<dbReference type="PROSITE" id="PS01095">
    <property type="entry name" value="GH18_1"/>
    <property type="match status" value="1"/>
</dbReference>
<comment type="caution">
    <text evidence="6">The sequence shown here is derived from an EMBL/GenBank/DDBJ whole genome shotgun (WGS) entry which is preliminary data.</text>
</comment>
<dbReference type="InterPro" id="IPR001579">
    <property type="entry name" value="Glyco_hydro_18_chit_AS"/>
</dbReference>
<gene>
    <name evidence="6" type="ORF">Fcan01_06476</name>
</gene>
<dbReference type="GO" id="GO:0004568">
    <property type="term" value="F:chitinase activity"/>
    <property type="evidence" value="ECO:0007669"/>
    <property type="project" value="UniProtKB-ARBA"/>
</dbReference>
<sequence>MPVIIRKEGRKEGPLGVMYVEVNGANFLNTGCYTTTVGENLFDIGIIFAANINYDVPAQRAVLHLNQNVTTVLQNANVYVKPLQDKGIKVLLSILGNHQGAGVCNFPDETAARDFATQLNQAVRLFDLDGIDFDDEYADYGNNGTGQPNAFSFIYLLRELRTLMPDKIISFYYYGPATSRLSYQGLIAGDYLDYSWNSIYGTYSVPNVPGLTQRAQLGPAAVNVRATSGGTAQNLATQTVNDGYGIYLYYDLPNTDINTYLSGISERLHGVGSTLTGGCLRPWPPTGKTEKVCACAGKEKPADEK</sequence>
<reference evidence="6 7" key="1">
    <citation type="submission" date="2015-12" db="EMBL/GenBank/DDBJ databases">
        <title>The genome of Folsomia candida.</title>
        <authorList>
            <person name="Faddeeva A."/>
            <person name="Derks M.F."/>
            <person name="Anvar Y."/>
            <person name="Smit S."/>
            <person name="Van Straalen N."/>
            <person name="Roelofs D."/>
        </authorList>
    </citation>
    <scope>NUCLEOTIDE SEQUENCE [LARGE SCALE GENOMIC DNA]</scope>
    <source>
        <strain evidence="6 7">VU population</strain>
        <tissue evidence="6">Whole body</tissue>
    </source>
</reference>
<evidence type="ECO:0000313" key="7">
    <source>
        <dbReference type="Proteomes" id="UP000198287"/>
    </source>
</evidence>
<keyword evidence="2 3" id="KW-0326">Glycosidase</keyword>
<dbReference type="NCBIfam" id="NF045482">
    <property type="entry name" value="Endoglyc_H"/>
    <property type="match status" value="1"/>
</dbReference>
<feature type="domain" description="GH18" evidence="5">
    <location>
        <begin position="13"/>
        <end position="305"/>
    </location>
</feature>
<dbReference type="GO" id="GO:0006032">
    <property type="term" value="P:chitin catabolic process"/>
    <property type="evidence" value="ECO:0007669"/>
    <property type="project" value="UniProtKB-ARBA"/>
</dbReference>
<evidence type="ECO:0000256" key="4">
    <source>
        <dbReference type="RuleBase" id="RU004453"/>
    </source>
</evidence>
<dbReference type="InterPro" id="IPR017853">
    <property type="entry name" value="GH"/>
</dbReference>
<evidence type="ECO:0000259" key="5">
    <source>
        <dbReference type="PROSITE" id="PS51910"/>
    </source>
</evidence>
<dbReference type="Proteomes" id="UP000198287">
    <property type="component" value="Unassembled WGS sequence"/>
</dbReference>
<dbReference type="OrthoDB" id="10050777at2759"/>
<protein>
    <submittedName>
        <fullName evidence="6">Endo-beta-N-acetylglucosaminidase H</fullName>
    </submittedName>
</protein>
<comment type="similarity">
    <text evidence="4">Belongs to the glycosyl hydrolase 18 family.</text>
</comment>
<accession>A0A226ENB3</accession>
<evidence type="ECO:0000256" key="1">
    <source>
        <dbReference type="ARBA" id="ARBA00022801"/>
    </source>
</evidence>
<dbReference type="Gene3D" id="3.20.20.80">
    <property type="entry name" value="Glycosidases"/>
    <property type="match status" value="1"/>
</dbReference>
<dbReference type="InterPro" id="IPR054861">
    <property type="entry name" value="Endoglyc_H"/>
</dbReference>
<dbReference type="SUPFAM" id="SSF51445">
    <property type="entry name" value="(Trans)glycosidases"/>
    <property type="match status" value="1"/>
</dbReference>
<evidence type="ECO:0000256" key="3">
    <source>
        <dbReference type="RuleBase" id="RU000489"/>
    </source>
</evidence>
<dbReference type="AlphaFoldDB" id="A0A226ENB3"/>
<evidence type="ECO:0000313" key="6">
    <source>
        <dbReference type="EMBL" id="OXA58688.1"/>
    </source>
</evidence>
<proteinExistence type="inferred from homology"/>
<name>A0A226ENB3_FOLCA</name>
<keyword evidence="1 3" id="KW-0378">Hydrolase</keyword>
<dbReference type="EMBL" id="LNIX01000003">
    <property type="protein sequence ID" value="OXA58688.1"/>
    <property type="molecule type" value="Genomic_DNA"/>
</dbReference>
<dbReference type="Pfam" id="PF00704">
    <property type="entry name" value="Glyco_hydro_18"/>
    <property type="match status" value="1"/>
</dbReference>
<keyword evidence="7" id="KW-1185">Reference proteome</keyword>
<dbReference type="PROSITE" id="PS51910">
    <property type="entry name" value="GH18_2"/>
    <property type="match status" value="1"/>
</dbReference>
<dbReference type="InterPro" id="IPR001223">
    <property type="entry name" value="Glyco_hydro18_cat"/>
</dbReference>
<evidence type="ECO:0000256" key="2">
    <source>
        <dbReference type="ARBA" id="ARBA00023295"/>
    </source>
</evidence>